<feature type="transmembrane region" description="Helical" evidence="7">
    <location>
        <begin position="94"/>
        <end position="113"/>
    </location>
</feature>
<name>A0A411YF76_9ACTN</name>
<evidence type="ECO:0008006" key="10">
    <source>
        <dbReference type="Google" id="ProtNLM"/>
    </source>
</evidence>
<feature type="transmembrane region" description="Helical" evidence="7">
    <location>
        <begin position="176"/>
        <end position="198"/>
    </location>
</feature>
<evidence type="ECO:0000256" key="2">
    <source>
        <dbReference type="ARBA" id="ARBA00022475"/>
    </source>
</evidence>
<keyword evidence="2" id="KW-1003">Cell membrane</keyword>
<dbReference type="PIRSF" id="PIRSF035875">
    <property type="entry name" value="RNase_BN"/>
    <property type="match status" value="1"/>
</dbReference>
<evidence type="ECO:0000313" key="9">
    <source>
        <dbReference type="Proteomes" id="UP000291469"/>
    </source>
</evidence>
<sequence length="312" mass="31872">MRVAKRERDMIRATLRAARDVDLVHLASAVAFRIVLAFFPALLAGVSVLVLVVDGASVVAVLERIEVVPAQIVEIAEQPIADAVDRARAGAGGAIALGTLIGLWAATGAAAALGRALTIIRGVDPWRRGLRRLGAALVLVVIGALALLALLVLLVVGEAVQELLLPGQLPAWATPLGTLVRVAVAGAVTAVAVAAAYRIAPDAPPVDRRLVTPGSLFAVGAILLLSAVVGRVVGGGLTLNPTLSGIGSIVAALIWLQACCVLLLLGALIDVLRARREGPPPEPGLVAARSTAEAASDRQHTADGGEGEHRKS</sequence>
<dbReference type="InterPro" id="IPR017039">
    <property type="entry name" value="Virul_fac_BrkB"/>
</dbReference>
<organism evidence="8 9">
    <name type="scientific">Egibacter rhizosphaerae</name>
    <dbReference type="NCBI Taxonomy" id="1670831"/>
    <lineage>
        <taxon>Bacteria</taxon>
        <taxon>Bacillati</taxon>
        <taxon>Actinomycetota</taxon>
        <taxon>Nitriliruptoria</taxon>
        <taxon>Egibacterales</taxon>
        <taxon>Egibacteraceae</taxon>
        <taxon>Egibacter</taxon>
    </lineage>
</organism>
<dbReference type="Proteomes" id="UP000291469">
    <property type="component" value="Chromosome"/>
</dbReference>
<feature type="transmembrane region" description="Helical" evidence="7">
    <location>
        <begin position="245"/>
        <end position="269"/>
    </location>
</feature>
<dbReference type="EMBL" id="CP036402">
    <property type="protein sequence ID" value="QBI19757.1"/>
    <property type="molecule type" value="Genomic_DNA"/>
</dbReference>
<dbReference type="GO" id="GO:0005886">
    <property type="term" value="C:plasma membrane"/>
    <property type="evidence" value="ECO:0007669"/>
    <property type="project" value="UniProtKB-SubCell"/>
</dbReference>
<evidence type="ECO:0000313" key="8">
    <source>
        <dbReference type="EMBL" id="QBI19757.1"/>
    </source>
</evidence>
<dbReference type="PANTHER" id="PTHR30213:SF0">
    <property type="entry name" value="UPF0761 MEMBRANE PROTEIN YIHY"/>
    <property type="match status" value="1"/>
</dbReference>
<dbReference type="PANTHER" id="PTHR30213">
    <property type="entry name" value="INNER MEMBRANE PROTEIN YHJD"/>
    <property type="match status" value="1"/>
</dbReference>
<feature type="transmembrane region" description="Helical" evidence="7">
    <location>
        <begin position="21"/>
        <end position="53"/>
    </location>
</feature>
<proteinExistence type="predicted"/>
<feature type="compositionally biased region" description="Basic and acidic residues" evidence="6">
    <location>
        <begin position="295"/>
        <end position="312"/>
    </location>
</feature>
<gene>
    <name evidence="8" type="ORF">ER308_09470</name>
</gene>
<dbReference type="AlphaFoldDB" id="A0A411YF76"/>
<evidence type="ECO:0000256" key="4">
    <source>
        <dbReference type="ARBA" id="ARBA00022989"/>
    </source>
</evidence>
<feature type="transmembrane region" description="Helical" evidence="7">
    <location>
        <begin position="133"/>
        <end position="156"/>
    </location>
</feature>
<protein>
    <recommendedName>
        <fullName evidence="10">YihY/virulence factor BrkB family protein</fullName>
    </recommendedName>
</protein>
<dbReference type="Pfam" id="PF03631">
    <property type="entry name" value="Virul_fac_BrkB"/>
    <property type="match status" value="1"/>
</dbReference>
<evidence type="ECO:0000256" key="7">
    <source>
        <dbReference type="SAM" id="Phobius"/>
    </source>
</evidence>
<reference evidence="8 9" key="1">
    <citation type="submission" date="2019-01" db="EMBL/GenBank/DDBJ databases">
        <title>Egibacter rhizosphaerae EGI 80759T.</title>
        <authorList>
            <person name="Chen D.-D."/>
            <person name="Tian Y."/>
            <person name="Jiao J.-Y."/>
            <person name="Zhang X.-T."/>
            <person name="Zhang Y.-G."/>
            <person name="Zhang Y."/>
            <person name="Xiao M."/>
            <person name="Shu W.-S."/>
            <person name="Li W.-J."/>
        </authorList>
    </citation>
    <scope>NUCLEOTIDE SEQUENCE [LARGE SCALE GENOMIC DNA]</scope>
    <source>
        <strain evidence="8 9">EGI 80759</strain>
    </source>
</reference>
<comment type="subcellular location">
    <subcellularLocation>
        <location evidence="1">Cell membrane</location>
        <topology evidence="1">Multi-pass membrane protein</topology>
    </subcellularLocation>
</comment>
<feature type="transmembrane region" description="Helical" evidence="7">
    <location>
        <begin position="210"/>
        <end position="233"/>
    </location>
</feature>
<evidence type="ECO:0000256" key="5">
    <source>
        <dbReference type="ARBA" id="ARBA00023136"/>
    </source>
</evidence>
<dbReference type="KEGG" id="erz:ER308_09470"/>
<keyword evidence="5 7" id="KW-0472">Membrane</keyword>
<evidence type="ECO:0000256" key="3">
    <source>
        <dbReference type="ARBA" id="ARBA00022692"/>
    </source>
</evidence>
<evidence type="ECO:0000256" key="1">
    <source>
        <dbReference type="ARBA" id="ARBA00004651"/>
    </source>
</evidence>
<evidence type="ECO:0000256" key="6">
    <source>
        <dbReference type="SAM" id="MobiDB-lite"/>
    </source>
</evidence>
<keyword evidence="4 7" id="KW-1133">Transmembrane helix</keyword>
<keyword evidence="9" id="KW-1185">Reference proteome</keyword>
<feature type="region of interest" description="Disordered" evidence="6">
    <location>
        <begin position="277"/>
        <end position="312"/>
    </location>
</feature>
<accession>A0A411YF76</accession>
<keyword evidence="3 7" id="KW-0812">Transmembrane</keyword>